<sequence>MPAGSKMDLLLAQAKPSGYFRSISGIMYLRRGECQEDGARFFIVMPSNRMRSNDRKPKHKEFHLNMRKNFFALKGDRALEQTARVGNGFSLIEDIQNNPPGHIPVQPAPGDPTLAGGLDEMIFRNPFQT</sequence>
<dbReference type="AlphaFoldDB" id="A0A8K1GTX7"/>
<accession>A0A8K1GTX7</accession>
<dbReference type="EMBL" id="SWJQ01000065">
    <property type="protein sequence ID" value="TRZ23741.1"/>
    <property type="molecule type" value="Genomic_DNA"/>
</dbReference>
<name>A0A8K1GTX7_9PASS</name>
<protein>
    <submittedName>
        <fullName evidence="1">Uncharacterized protein</fullName>
    </submittedName>
</protein>
<organism evidence="1 2">
    <name type="scientific">Zosterops borbonicus</name>
    <dbReference type="NCBI Taxonomy" id="364589"/>
    <lineage>
        <taxon>Eukaryota</taxon>
        <taxon>Metazoa</taxon>
        <taxon>Chordata</taxon>
        <taxon>Craniata</taxon>
        <taxon>Vertebrata</taxon>
        <taxon>Euteleostomi</taxon>
        <taxon>Archelosauria</taxon>
        <taxon>Archosauria</taxon>
        <taxon>Dinosauria</taxon>
        <taxon>Saurischia</taxon>
        <taxon>Theropoda</taxon>
        <taxon>Coelurosauria</taxon>
        <taxon>Aves</taxon>
        <taxon>Neognathae</taxon>
        <taxon>Neoaves</taxon>
        <taxon>Telluraves</taxon>
        <taxon>Australaves</taxon>
        <taxon>Passeriformes</taxon>
        <taxon>Sylvioidea</taxon>
        <taxon>Zosteropidae</taxon>
        <taxon>Zosterops</taxon>
    </lineage>
</organism>
<proteinExistence type="predicted"/>
<dbReference type="OrthoDB" id="10545688at2759"/>
<keyword evidence="2" id="KW-1185">Reference proteome</keyword>
<comment type="caution">
    <text evidence="1">The sequence shown here is derived from an EMBL/GenBank/DDBJ whole genome shotgun (WGS) entry which is preliminary data.</text>
</comment>
<evidence type="ECO:0000313" key="1">
    <source>
        <dbReference type="EMBL" id="TRZ23741.1"/>
    </source>
</evidence>
<reference evidence="1" key="1">
    <citation type="submission" date="2019-04" db="EMBL/GenBank/DDBJ databases">
        <title>Genome assembly of Zosterops borbonicus 15179.</title>
        <authorList>
            <person name="Leroy T."/>
            <person name="Anselmetti Y."/>
            <person name="Tilak M.-K."/>
            <person name="Nabholz B."/>
        </authorList>
    </citation>
    <scope>NUCLEOTIDE SEQUENCE</scope>
    <source>
        <strain evidence="1">HGM_15179</strain>
        <tissue evidence="1">Muscle</tissue>
    </source>
</reference>
<evidence type="ECO:0000313" key="2">
    <source>
        <dbReference type="Proteomes" id="UP000796761"/>
    </source>
</evidence>
<dbReference type="Proteomes" id="UP000796761">
    <property type="component" value="Unassembled WGS sequence"/>
</dbReference>
<gene>
    <name evidence="1" type="ORF">HGM15179_003361</name>
</gene>